<keyword evidence="2" id="KW-1185">Reference proteome</keyword>
<evidence type="ECO:0000313" key="1">
    <source>
        <dbReference type="EMBL" id="MFM0641624.1"/>
    </source>
</evidence>
<sequence length="58" mass="6927">MGLYLREDGSDRLDEDFELDESAWENWRDELTGWLAAPKFCERSELTEWLKETPPFDS</sequence>
<accession>A0ABW9E3G8</accession>
<proteinExistence type="predicted"/>
<organism evidence="1 2">
    <name type="scientific">Paraburkholderia metrosideri</name>
    <dbReference type="NCBI Taxonomy" id="580937"/>
    <lineage>
        <taxon>Bacteria</taxon>
        <taxon>Pseudomonadati</taxon>
        <taxon>Pseudomonadota</taxon>
        <taxon>Betaproteobacteria</taxon>
        <taxon>Burkholderiales</taxon>
        <taxon>Burkholderiaceae</taxon>
        <taxon>Paraburkholderia</taxon>
    </lineage>
</organism>
<gene>
    <name evidence="1" type="ORF">PQQ63_33525</name>
</gene>
<evidence type="ECO:0000313" key="2">
    <source>
        <dbReference type="Proteomes" id="UP001629432"/>
    </source>
</evidence>
<dbReference type="Proteomes" id="UP001629432">
    <property type="component" value="Unassembled WGS sequence"/>
</dbReference>
<comment type="caution">
    <text evidence="1">The sequence shown here is derived from an EMBL/GenBank/DDBJ whole genome shotgun (WGS) entry which is preliminary data.</text>
</comment>
<dbReference type="EMBL" id="JAQQCF010000044">
    <property type="protein sequence ID" value="MFM0641624.1"/>
    <property type="molecule type" value="Genomic_DNA"/>
</dbReference>
<name>A0ABW9E3G8_9BURK</name>
<protein>
    <submittedName>
        <fullName evidence="1">Uncharacterized protein</fullName>
    </submittedName>
</protein>
<dbReference type="RefSeq" id="WP_408340187.1">
    <property type="nucleotide sequence ID" value="NZ_JAQQCF010000044.1"/>
</dbReference>
<reference evidence="1 2" key="1">
    <citation type="journal article" date="2024" name="Chem. Sci.">
        <title>Discovery of megapolipeptins by genome mining of a Burkholderiales bacteria collection.</title>
        <authorList>
            <person name="Paulo B.S."/>
            <person name="Recchia M.J.J."/>
            <person name="Lee S."/>
            <person name="Fergusson C.H."/>
            <person name="Romanowski S.B."/>
            <person name="Hernandez A."/>
            <person name="Krull N."/>
            <person name="Liu D.Y."/>
            <person name="Cavanagh H."/>
            <person name="Bos A."/>
            <person name="Gray C.A."/>
            <person name="Murphy B.T."/>
            <person name="Linington R.G."/>
            <person name="Eustaquio A.S."/>
        </authorList>
    </citation>
    <scope>NUCLEOTIDE SEQUENCE [LARGE SCALE GENOMIC DNA]</scope>
    <source>
        <strain evidence="1 2">RL17-338-BIC-A</strain>
    </source>
</reference>